<feature type="signal peptide" evidence="2">
    <location>
        <begin position="1"/>
        <end position="24"/>
    </location>
</feature>
<feature type="chain" id="PRO_5043601742" evidence="2">
    <location>
        <begin position="25"/>
        <end position="285"/>
    </location>
</feature>
<feature type="compositionally biased region" description="Polar residues" evidence="1">
    <location>
        <begin position="246"/>
        <end position="269"/>
    </location>
</feature>
<evidence type="ECO:0000256" key="1">
    <source>
        <dbReference type="SAM" id="MobiDB-lite"/>
    </source>
</evidence>
<keyword evidence="2" id="KW-0732">Signal</keyword>
<dbReference type="EnsemblMetazoa" id="PPAI002243-RA">
    <property type="protein sequence ID" value="PPAI002243-PA"/>
    <property type="gene ID" value="PPAI002243"/>
</dbReference>
<dbReference type="EMBL" id="AJVK01011307">
    <property type="status" value="NOT_ANNOTATED_CDS"/>
    <property type="molecule type" value="Genomic_DNA"/>
</dbReference>
<sequence length="285" mass="32495">MWPQRRVLLISVILILSLLSICMRKRKIKQQEEEIPRKQKIDILQDRLFLDTVVNRTNLLYIFSLRRAPFWDCDFNGANSISAQGNKISPIGDKRYGNIQSGKNTLGERRKVKSAEDVNNVNSANPVIISCILWLLLSLGKACFEMTNDLKERKKSLGNPDAHRRFSLQHFSSARNERKSLSLASNKLFRRSTIESFQPATSFATNYELMRANEAHRILNMSSSNSPTFGRRCSVPVTLVKQLPRQSSLGGQSVLQRQLSGEGTSSGNVDRSPEGKRRMRMIYRH</sequence>
<proteinExistence type="predicted"/>
<protein>
    <submittedName>
        <fullName evidence="3">Uncharacterized protein</fullName>
    </submittedName>
</protein>
<keyword evidence="4" id="KW-1185">Reference proteome</keyword>
<dbReference type="VEuPathDB" id="VectorBase:PPAI002243"/>
<dbReference type="Proteomes" id="UP000092462">
    <property type="component" value="Unassembled WGS sequence"/>
</dbReference>
<name>A0A1B0D4A5_PHLPP</name>
<organism evidence="3 4">
    <name type="scientific">Phlebotomus papatasi</name>
    <name type="common">Sandfly</name>
    <dbReference type="NCBI Taxonomy" id="29031"/>
    <lineage>
        <taxon>Eukaryota</taxon>
        <taxon>Metazoa</taxon>
        <taxon>Ecdysozoa</taxon>
        <taxon>Arthropoda</taxon>
        <taxon>Hexapoda</taxon>
        <taxon>Insecta</taxon>
        <taxon>Pterygota</taxon>
        <taxon>Neoptera</taxon>
        <taxon>Endopterygota</taxon>
        <taxon>Diptera</taxon>
        <taxon>Nematocera</taxon>
        <taxon>Psychodoidea</taxon>
        <taxon>Psychodidae</taxon>
        <taxon>Phlebotomus</taxon>
        <taxon>Phlebotomus</taxon>
    </lineage>
</organism>
<accession>A0A1B0D4A5</accession>
<evidence type="ECO:0000256" key="2">
    <source>
        <dbReference type="SAM" id="SignalP"/>
    </source>
</evidence>
<evidence type="ECO:0000313" key="3">
    <source>
        <dbReference type="EnsemblMetazoa" id="PPAI002243-PA"/>
    </source>
</evidence>
<reference evidence="3" key="1">
    <citation type="submission" date="2022-08" db="UniProtKB">
        <authorList>
            <consortium name="EnsemblMetazoa"/>
        </authorList>
    </citation>
    <scope>IDENTIFICATION</scope>
    <source>
        <strain evidence="3">Israel</strain>
    </source>
</reference>
<dbReference type="AlphaFoldDB" id="A0A1B0D4A5"/>
<evidence type="ECO:0000313" key="4">
    <source>
        <dbReference type="Proteomes" id="UP000092462"/>
    </source>
</evidence>
<feature type="region of interest" description="Disordered" evidence="1">
    <location>
        <begin position="246"/>
        <end position="285"/>
    </location>
</feature>